<reference evidence="13" key="1">
    <citation type="journal article" date="2019" name="Int. J. Syst. Evol. Microbiol.">
        <title>The Global Catalogue of Microorganisms (GCM) 10K type strain sequencing project: providing services to taxonomists for standard genome sequencing and annotation.</title>
        <authorList>
            <consortium name="The Broad Institute Genomics Platform"/>
            <consortium name="The Broad Institute Genome Sequencing Center for Infectious Disease"/>
            <person name="Wu L."/>
            <person name="Ma J."/>
        </authorList>
    </citation>
    <scope>NUCLEOTIDE SEQUENCE [LARGE SCALE GENOMIC DNA]</scope>
    <source>
        <strain evidence="13">JCM 17841</strain>
    </source>
</reference>
<dbReference type="GO" id="GO:0016301">
    <property type="term" value="F:kinase activity"/>
    <property type="evidence" value="ECO:0007669"/>
    <property type="project" value="UniProtKB-KW"/>
</dbReference>
<dbReference type="PIRSF" id="PIRSF010376">
    <property type="entry name" value="IspE"/>
    <property type="match status" value="1"/>
</dbReference>
<evidence type="ECO:0000256" key="3">
    <source>
        <dbReference type="ARBA" id="ARBA00017473"/>
    </source>
</evidence>
<comment type="catalytic activity">
    <reaction evidence="9">
        <text>4-CDP-2-C-methyl-D-erythritol + ATP = 4-CDP-2-C-methyl-D-erythritol 2-phosphate + ADP + H(+)</text>
        <dbReference type="Rhea" id="RHEA:18437"/>
        <dbReference type="ChEBI" id="CHEBI:15378"/>
        <dbReference type="ChEBI" id="CHEBI:30616"/>
        <dbReference type="ChEBI" id="CHEBI:57823"/>
        <dbReference type="ChEBI" id="CHEBI:57919"/>
        <dbReference type="ChEBI" id="CHEBI:456216"/>
        <dbReference type="EC" id="2.7.1.148"/>
    </reaction>
</comment>
<dbReference type="Pfam" id="PF08544">
    <property type="entry name" value="GHMP_kinases_C"/>
    <property type="match status" value="1"/>
</dbReference>
<dbReference type="InterPro" id="IPR020568">
    <property type="entry name" value="Ribosomal_Su5_D2-typ_SF"/>
</dbReference>
<evidence type="ECO:0000256" key="5">
    <source>
        <dbReference type="ARBA" id="ARBA00022741"/>
    </source>
</evidence>
<proteinExistence type="inferred from homology"/>
<evidence type="ECO:0000256" key="1">
    <source>
        <dbReference type="ARBA" id="ARBA00009684"/>
    </source>
</evidence>
<dbReference type="PANTHER" id="PTHR43527:SF2">
    <property type="entry name" value="4-DIPHOSPHOCYTIDYL-2-C-METHYL-D-ERYTHRITOL KINASE, CHLOROPLASTIC"/>
    <property type="match status" value="1"/>
</dbReference>
<feature type="domain" description="GHMP kinase N-terminal" evidence="10">
    <location>
        <begin position="77"/>
        <end position="152"/>
    </location>
</feature>
<dbReference type="PANTHER" id="PTHR43527">
    <property type="entry name" value="4-DIPHOSPHOCYTIDYL-2-C-METHYL-D-ERYTHRITOL KINASE, CHLOROPLASTIC"/>
    <property type="match status" value="1"/>
</dbReference>
<feature type="active site" evidence="9">
    <location>
        <position position="147"/>
    </location>
</feature>
<accession>A0ABP8QSC9</accession>
<dbReference type="InterPro" id="IPR014721">
    <property type="entry name" value="Ribsml_uS5_D2-typ_fold_subgr"/>
</dbReference>
<name>A0ABP8QSC9_9BACT</name>
<feature type="active site" evidence="9">
    <location>
        <position position="18"/>
    </location>
</feature>
<keyword evidence="6 9" id="KW-0418">Kinase</keyword>
<protein>
    <recommendedName>
        <fullName evidence="3 9">4-diphosphocytidyl-2-C-methyl-D-erythritol kinase</fullName>
        <shortName evidence="9">CMK</shortName>
        <ecNumber evidence="2 9">2.7.1.148</ecNumber>
    </recommendedName>
    <alternativeName>
        <fullName evidence="8 9">4-(cytidine-5'-diphospho)-2-C-methyl-D-erythritol kinase</fullName>
    </alternativeName>
</protein>
<dbReference type="EC" id="2.7.1.148" evidence="2 9"/>
<evidence type="ECO:0000259" key="11">
    <source>
        <dbReference type="Pfam" id="PF08544"/>
    </source>
</evidence>
<evidence type="ECO:0000256" key="8">
    <source>
        <dbReference type="ARBA" id="ARBA00032554"/>
    </source>
</evidence>
<comment type="pathway">
    <text evidence="9">Isoprenoid biosynthesis; isopentenyl diphosphate biosynthesis via DXP pathway; isopentenyl diphosphate from 1-deoxy-D-xylulose 5-phosphate: step 3/6.</text>
</comment>
<evidence type="ECO:0000313" key="12">
    <source>
        <dbReference type="EMBL" id="GAA4508442.1"/>
    </source>
</evidence>
<evidence type="ECO:0000256" key="2">
    <source>
        <dbReference type="ARBA" id="ARBA00012052"/>
    </source>
</evidence>
<keyword evidence="5 9" id="KW-0547">Nucleotide-binding</keyword>
<feature type="binding site" evidence="9">
    <location>
        <begin position="105"/>
        <end position="115"/>
    </location>
    <ligand>
        <name>ATP</name>
        <dbReference type="ChEBI" id="CHEBI:30616"/>
    </ligand>
</feature>
<comment type="similarity">
    <text evidence="1 9">Belongs to the GHMP kinase family. IspE subfamily.</text>
</comment>
<evidence type="ECO:0000256" key="9">
    <source>
        <dbReference type="HAMAP-Rule" id="MF_00061"/>
    </source>
</evidence>
<comment type="function">
    <text evidence="9">Catalyzes the phosphorylation of the position 2 hydroxy group of 4-diphosphocytidyl-2C-methyl-D-erythritol.</text>
</comment>
<keyword evidence="13" id="KW-1185">Reference proteome</keyword>
<evidence type="ECO:0000256" key="7">
    <source>
        <dbReference type="ARBA" id="ARBA00022840"/>
    </source>
</evidence>
<dbReference type="InterPro" id="IPR013750">
    <property type="entry name" value="GHMP_kinase_C_dom"/>
</dbReference>
<dbReference type="Proteomes" id="UP001501243">
    <property type="component" value="Unassembled WGS sequence"/>
</dbReference>
<evidence type="ECO:0000256" key="6">
    <source>
        <dbReference type="ARBA" id="ARBA00022777"/>
    </source>
</evidence>
<keyword evidence="9" id="KW-0414">Isoprene biosynthesis</keyword>
<dbReference type="InterPro" id="IPR036554">
    <property type="entry name" value="GHMP_kinase_C_sf"/>
</dbReference>
<dbReference type="Gene3D" id="3.30.70.890">
    <property type="entry name" value="GHMP kinase, C-terminal domain"/>
    <property type="match status" value="1"/>
</dbReference>
<dbReference type="InterPro" id="IPR006204">
    <property type="entry name" value="GHMP_kinase_N_dom"/>
</dbReference>
<dbReference type="NCBIfam" id="TIGR00154">
    <property type="entry name" value="ispE"/>
    <property type="match status" value="1"/>
</dbReference>
<dbReference type="Gene3D" id="3.30.230.10">
    <property type="match status" value="1"/>
</dbReference>
<keyword evidence="7 9" id="KW-0067">ATP-binding</keyword>
<dbReference type="SUPFAM" id="SSF54211">
    <property type="entry name" value="Ribosomal protein S5 domain 2-like"/>
    <property type="match status" value="1"/>
</dbReference>
<dbReference type="HAMAP" id="MF_00061">
    <property type="entry name" value="IspE"/>
    <property type="match status" value="1"/>
</dbReference>
<evidence type="ECO:0000259" key="10">
    <source>
        <dbReference type="Pfam" id="PF00288"/>
    </source>
</evidence>
<comment type="caution">
    <text evidence="12">The sequence shown here is derived from an EMBL/GenBank/DDBJ whole genome shotgun (WGS) entry which is preliminary data.</text>
</comment>
<feature type="domain" description="GHMP kinase C-terminal" evidence="11">
    <location>
        <begin position="209"/>
        <end position="271"/>
    </location>
</feature>
<dbReference type="Pfam" id="PF00288">
    <property type="entry name" value="GHMP_kinases_N"/>
    <property type="match status" value="1"/>
</dbReference>
<evidence type="ECO:0000313" key="13">
    <source>
        <dbReference type="Proteomes" id="UP001501243"/>
    </source>
</evidence>
<keyword evidence="4 9" id="KW-0808">Transferase</keyword>
<organism evidence="12 13">
    <name type="scientific">Hymenobacter ginsengisoli</name>
    <dbReference type="NCBI Taxonomy" id="1051626"/>
    <lineage>
        <taxon>Bacteria</taxon>
        <taxon>Pseudomonadati</taxon>
        <taxon>Bacteroidota</taxon>
        <taxon>Cytophagia</taxon>
        <taxon>Cytophagales</taxon>
        <taxon>Hymenobacteraceae</taxon>
        <taxon>Hymenobacter</taxon>
    </lineage>
</organism>
<evidence type="ECO:0000256" key="4">
    <source>
        <dbReference type="ARBA" id="ARBA00022679"/>
    </source>
</evidence>
<sequence>MLTVHYSLLTVLSFPNAKLNLGLYVTAKRPDGYHALETVFVPLPWADVLEVLPAPKGQLASDLLLTGRPIPGEVATNLCLKSYQLLKTDFPALPAVQMQLHKIVPIGAGLGGGSADAAFALRSLNDLFGLNLTTEQLESYARQLGADCAFFIQNTPRLALEKGDIFEPINLNLTGTACIVVYPGLHISTAQAFAGIVPQAPAQPLRAALAEPMASWRTTVFNDFEKSLAPTYPVLAELKQQLYAAGAAYASLSGSGSAVYGLFPGLAEAPALAWPSEYLVWRGML</sequence>
<dbReference type="EMBL" id="BAABGQ010000012">
    <property type="protein sequence ID" value="GAA4508442.1"/>
    <property type="molecule type" value="Genomic_DNA"/>
</dbReference>
<dbReference type="InterPro" id="IPR004424">
    <property type="entry name" value="IspE"/>
</dbReference>
<gene>
    <name evidence="9 12" type="primary">ispE</name>
    <name evidence="12" type="ORF">GCM10023172_40520</name>
</gene>
<dbReference type="SUPFAM" id="SSF55060">
    <property type="entry name" value="GHMP Kinase, C-terminal domain"/>
    <property type="match status" value="1"/>
</dbReference>